<comment type="subcellular location">
    <subcellularLocation>
        <location evidence="1">Membrane</location>
        <topology evidence="1">Multi-pass membrane protein</topology>
    </subcellularLocation>
</comment>
<feature type="transmembrane region" description="Helical" evidence="5">
    <location>
        <begin position="399"/>
        <end position="424"/>
    </location>
</feature>
<evidence type="ECO:0000256" key="4">
    <source>
        <dbReference type="ARBA" id="ARBA00023136"/>
    </source>
</evidence>
<evidence type="ECO:0000256" key="5">
    <source>
        <dbReference type="SAM" id="Phobius"/>
    </source>
</evidence>
<evidence type="ECO:0000259" key="6">
    <source>
        <dbReference type="Pfam" id="PF04932"/>
    </source>
</evidence>
<dbReference type="InterPro" id="IPR007016">
    <property type="entry name" value="O-antigen_ligase-rel_domated"/>
</dbReference>
<keyword evidence="4 5" id="KW-0472">Membrane</keyword>
<feature type="transmembrane region" description="Helical" evidence="5">
    <location>
        <begin position="145"/>
        <end position="165"/>
    </location>
</feature>
<comment type="caution">
    <text evidence="7">The sequence shown here is derived from an EMBL/GenBank/DDBJ whole genome shotgun (WGS) entry which is preliminary data.</text>
</comment>
<dbReference type="EMBL" id="PEYU01000058">
    <property type="protein sequence ID" value="PIS22329.1"/>
    <property type="molecule type" value="Genomic_DNA"/>
</dbReference>
<feature type="transmembrane region" description="Helical" evidence="5">
    <location>
        <begin position="264"/>
        <end position="280"/>
    </location>
</feature>
<reference evidence="8" key="1">
    <citation type="submission" date="2017-09" db="EMBL/GenBank/DDBJ databases">
        <title>Depth-based differentiation of microbial function through sediment-hosted aquifers and enrichment of novel symbionts in the deep terrestrial subsurface.</title>
        <authorList>
            <person name="Probst A.J."/>
            <person name="Ladd B."/>
            <person name="Jarett J.K."/>
            <person name="Geller-Mcgrath D.E."/>
            <person name="Sieber C.M.K."/>
            <person name="Emerson J.B."/>
            <person name="Anantharaman K."/>
            <person name="Thomas B.C."/>
            <person name="Malmstrom R."/>
            <person name="Stieglmeier M."/>
            <person name="Klingl A."/>
            <person name="Woyke T."/>
            <person name="Ryan C.M."/>
            <person name="Banfield J.F."/>
        </authorList>
    </citation>
    <scope>NUCLEOTIDE SEQUENCE [LARGE SCALE GENOMIC DNA]</scope>
</reference>
<feature type="transmembrane region" description="Helical" evidence="5">
    <location>
        <begin position="119"/>
        <end position="139"/>
    </location>
</feature>
<proteinExistence type="predicted"/>
<feature type="transmembrane region" description="Helical" evidence="5">
    <location>
        <begin position="53"/>
        <end position="69"/>
    </location>
</feature>
<evidence type="ECO:0000313" key="7">
    <source>
        <dbReference type="EMBL" id="PIS22329.1"/>
    </source>
</evidence>
<evidence type="ECO:0000256" key="3">
    <source>
        <dbReference type="ARBA" id="ARBA00022989"/>
    </source>
</evidence>
<feature type="transmembrane region" description="Helical" evidence="5">
    <location>
        <begin position="172"/>
        <end position="194"/>
    </location>
</feature>
<feature type="transmembrane region" description="Helical" evidence="5">
    <location>
        <begin position="286"/>
        <end position="302"/>
    </location>
</feature>
<feature type="domain" description="O-antigen ligase-related" evidence="6">
    <location>
        <begin position="270"/>
        <end position="416"/>
    </location>
</feature>
<dbReference type="Proteomes" id="UP000231252">
    <property type="component" value="Unassembled WGS sequence"/>
</dbReference>
<keyword evidence="3 5" id="KW-1133">Transmembrane helix</keyword>
<gene>
    <name evidence="7" type="ORF">COT50_02600</name>
</gene>
<dbReference type="GO" id="GO:0016020">
    <property type="term" value="C:membrane"/>
    <property type="evidence" value="ECO:0007669"/>
    <property type="project" value="UniProtKB-SubCell"/>
</dbReference>
<keyword evidence="2 5" id="KW-0812">Transmembrane</keyword>
<dbReference type="InterPro" id="IPR051533">
    <property type="entry name" value="WaaL-like"/>
</dbReference>
<feature type="transmembrane region" description="Helical" evidence="5">
    <location>
        <begin position="240"/>
        <end position="257"/>
    </location>
</feature>
<feature type="transmembrane region" description="Helical" evidence="5">
    <location>
        <begin position="431"/>
        <end position="447"/>
    </location>
</feature>
<evidence type="ECO:0000256" key="2">
    <source>
        <dbReference type="ARBA" id="ARBA00022692"/>
    </source>
</evidence>
<dbReference type="PANTHER" id="PTHR37422">
    <property type="entry name" value="TEICHURONIC ACID BIOSYNTHESIS PROTEIN TUAE"/>
    <property type="match status" value="1"/>
</dbReference>
<evidence type="ECO:0000313" key="8">
    <source>
        <dbReference type="Proteomes" id="UP000231252"/>
    </source>
</evidence>
<accession>A0A2H0XDT2</accession>
<feature type="transmembrane region" description="Helical" evidence="5">
    <location>
        <begin position="309"/>
        <end position="330"/>
    </location>
</feature>
<organism evidence="7 8">
    <name type="scientific">candidate division WWE3 bacterium CG08_land_8_20_14_0_20_41_10</name>
    <dbReference type="NCBI Taxonomy" id="1975085"/>
    <lineage>
        <taxon>Bacteria</taxon>
        <taxon>Katanobacteria</taxon>
    </lineage>
</organism>
<name>A0A2H0XDT2_UNCKA</name>
<protein>
    <recommendedName>
        <fullName evidence="6">O-antigen ligase-related domain-containing protein</fullName>
    </recommendedName>
</protein>
<dbReference type="AlphaFoldDB" id="A0A2H0XDT2"/>
<dbReference type="PANTHER" id="PTHR37422:SF13">
    <property type="entry name" value="LIPOPOLYSACCHARIDE BIOSYNTHESIS PROTEIN PA4999-RELATED"/>
    <property type="match status" value="1"/>
</dbReference>
<dbReference type="Pfam" id="PF04932">
    <property type="entry name" value="Wzy_C"/>
    <property type="match status" value="1"/>
</dbReference>
<sequence length="478" mass="53847">MPNNNNLVYKQRNTGKTAEAKALSKITTDPLPLMQSLLNLYTSFSKETHGNKLLIILFFILPWNLGKHLEQVFSFVGSVPIPYLVPTVFLQDVLVAAVVLVVSIASLRKACPLIKGGTTVARLFFLFLLAVFLSTFFAGRFYPSVYSFTRLLLYFLFFIAVMNLFRSPSVRRWFAVSLAVNIFLSSALGFLQFYKQASVFNNYLFFGEQPYSIYTPYIAKEGFGGVVKIPPYATFLHPNILAGFLVVSLTLLLDYLAHLRRSRRLISIACVLLCAFLLFLTKSYTAWATFALGFLLLFFIRLGQKARLLPLALTVLTLMTVVAGLLFPLYSSSLTTLLPGDSIASTLSVERRSALLQASYRMFIQKPFFGWGINSFIYSFEPFYNRPDTVRFLQPAHNVYALIAVEIGVFGAMFFIGLTAASIYCVTRNGGWFYGVALVQIVFLSSFDHYFFTIPQTQLLFILTLMMGLTYTKDTNCP</sequence>
<feature type="transmembrane region" description="Helical" evidence="5">
    <location>
        <begin position="81"/>
        <end position="107"/>
    </location>
</feature>
<evidence type="ECO:0000256" key="1">
    <source>
        <dbReference type="ARBA" id="ARBA00004141"/>
    </source>
</evidence>